<dbReference type="EMBL" id="KI394301">
    <property type="protein sequence ID" value="ERN04079.1"/>
    <property type="molecule type" value="Genomic_DNA"/>
</dbReference>
<protein>
    <submittedName>
        <fullName evidence="1">Uncharacterized protein</fullName>
    </submittedName>
</protein>
<organism evidence="1 2">
    <name type="scientific">Amborella trichopoda</name>
    <dbReference type="NCBI Taxonomy" id="13333"/>
    <lineage>
        <taxon>Eukaryota</taxon>
        <taxon>Viridiplantae</taxon>
        <taxon>Streptophyta</taxon>
        <taxon>Embryophyta</taxon>
        <taxon>Tracheophyta</taxon>
        <taxon>Spermatophyta</taxon>
        <taxon>Magnoliopsida</taxon>
        <taxon>Amborellales</taxon>
        <taxon>Amborellaceae</taxon>
        <taxon>Amborella</taxon>
    </lineage>
</organism>
<accession>W1P8S7</accession>
<dbReference type="HOGENOM" id="CLU_2609292_0_0_1"/>
<dbReference type="Gramene" id="ERN04079">
    <property type="protein sequence ID" value="ERN04079"/>
    <property type="gene ID" value="AMTR_s00204p00019460"/>
</dbReference>
<gene>
    <name evidence="1" type="ORF">AMTR_s00204p00019460</name>
</gene>
<dbReference type="Proteomes" id="UP000017836">
    <property type="component" value="Unassembled WGS sequence"/>
</dbReference>
<evidence type="ECO:0000313" key="2">
    <source>
        <dbReference type="Proteomes" id="UP000017836"/>
    </source>
</evidence>
<dbReference type="AlphaFoldDB" id="W1P8S7"/>
<sequence>MRCIETALSVPHVESGALAIEVASSLPYLMSNPTCQVPWRSPPLGGQGRIWRCAALKLLHPYLMPNPECIVFSTCRTIY</sequence>
<proteinExistence type="predicted"/>
<name>W1P8S7_AMBTC</name>
<reference evidence="2" key="1">
    <citation type="journal article" date="2013" name="Science">
        <title>The Amborella genome and the evolution of flowering plants.</title>
        <authorList>
            <consortium name="Amborella Genome Project"/>
        </authorList>
    </citation>
    <scope>NUCLEOTIDE SEQUENCE [LARGE SCALE GENOMIC DNA]</scope>
</reference>
<evidence type="ECO:0000313" key="1">
    <source>
        <dbReference type="EMBL" id="ERN04079.1"/>
    </source>
</evidence>
<keyword evidence="2" id="KW-1185">Reference proteome</keyword>